<dbReference type="PATRIC" id="fig|981333.9.peg.1625"/>
<keyword evidence="10 15" id="KW-0472">Membrane</keyword>
<dbReference type="AlphaFoldDB" id="N8QC22"/>
<dbReference type="GO" id="GO:0005886">
    <property type="term" value="C:plasma membrane"/>
    <property type="evidence" value="ECO:0007669"/>
    <property type="project" value="UniProtKB-SubCell"/>
</dbReference>
<evidence type="ECO:0000313" key="16">
    <source>
        <dbReference type="EMBL" id="ENU36075.1"/>
    </source>
</evidence>
<keyword evidence="8" id="KW-0378">Hydrolase</keyword>
<dbReference type="PANTHER" id="PTHR30622">
    <property type="entry name" value="UNDECAPRENYL-DIPHOSPHATASE"/>
    <property type="match status" value="1"/>
</dbReference>
<keyword evidence="9 15" id="KW-1133">Transmembrane helix</keyword>
<evidence type="ECO:0000256" key="5">
    <source>
        <dbReference type="ARBA" id="ARBA00022475"/>
    </source>
</evidence>
<dbReference type="Pfam" id="PF02673">
    <property type="entry name" value="BacA"/>
    <property type="match status" value="1"/>
</dbReference>
<evidence type="ECO:0000256" key="13">
    <source>
        <dbReference type="ARBA" id="ARBA00032932"/>
    </source>
</evidence>
<evidence type="ECO:0000256" key="14">
    <source>
        <dbReference type="ARBA" id="ARBA00047594"/>
    </source>
</evidence>
<evidence type="ECO:0000256" key="15">
    <source>
        <dbReference type="SAM" id="Phobius"/>
    </source>
</evidence>
<comment type="caution">
    <text evidence="16">The sequence shown here is derived from an EMBL/GenBank/DDBJ whole genome shotgun (WGS) entry which is preliminary data.</text>
</comment>
<evidence type="ECO:0000256" key="8">
    <source>
        <dbReference type="ARBA" id="ARBA00022801"/>
    </source>
</evidence>
<dbReference type="GO" id="GO:0046677">
    <property type="term" value="P:response to antibiotic"/>
    <property type="evidence" value="ECO:0007669"/>
    <property type="project" value="UniProtKB-KW"/>
</dbReference>
<evidence type="ECO:0000313" key="17">
    <source>
        <dbReference type="Proteomes" id="UP000023776"/>
    </source>
</evidence>
<evidence type="ECO:0000256" key="4">
    <source>
        <dbReference type="ARBA" id="ARBA00021581"/>
    </source>
</evidence>
<evidence type="ECO:0000256" key="3">
    <source>
        <dbReference type="ARBA" id="ARBA00012374"/>
    </source>
</evidence>
<gene>
    <name evidence="16" type="ORF">F988_01570</name>
</gene>
<name>N8QC22_9GAMM</name>
<dbReference type="EMBL" id="APOM01000046">
    <property type="protein sequence ID" value="ENU36075.1"/>
    <property type="molecule type" value="Genomic_DNA"/>
</dbReference>
<dbReference type="EC" id="3.6.1.27" evidence="3"/>
<keyword evidence="7 15" id="KW-0812">Transmembrane</keyword>
<comment type="similarity">
    <text evidence="2">Belongs to the UppP family.</text>
</comment>
<keyword evidence="5" id="KW-1003">Cell membrane</keyword>
<sequence>MIGVIAVDFIKQVLFSPSVVASALIIGALLIFAVEAKNFKVQTIEATNIGFKQAIVIGLVQCLAMIPGTSRSGATIIGAVT</sequence>
<keyword evidence="17" id="KW-1185">Reference proteome</keyword>
<evidence type="ECO:0000256" key="10">
    <source>
        <dbReference type="ARBA" id="ARBA00023136"/>
    </source>
</evidence>
<evidence type="ECO:0000256" key="6">
    <source>
        <dbReference type="ARBA" id="ARBA00022519"/>
    </source>
</evidence>
<keyword evidence="6" id="KW-0997">Cell inner membrane</keyword>
<accession>N8QC22</accession>
<dbReference type="GO" id="GO:0050380">
    <property type="term" value="F:undecaprenyl-diphosphatase activity"/>
    <property type="evidence" value="ECO:0007669"/>
    <property type="project" value="UniProtKB-EC"/>
</dbReference>
<dbReference type="Proteomes" id="UP000023776">
    <property type="component" value="Unassembled WGS sequence"/>
</dbReference>
<evidence type="ECO:0000256" key="9">
    <source>
        <dbReference type="ARBA" id="ARBA00022989"/>
    </source>
</evidence>
<evidence type="ECO:0000256" key="7">
    <source>
        <dbReference type="ARBA" id="ARBA00022692"/>
    </source>
</evidence>
<dbReference type="PANTHER" id="PTHR30622:SF3">
    <property type="entry name" value="UNDECAPRENYL-DIPHOSPHATASE"/>
    <property type="match status" value="1"/>
</dbReference>
<dbReference type="InterPro" id="IPR003824">
    <property type="entry name" value="UppP"/>
</dbReference>
<proteinExistence type="inferred from homology"/>
<keyword evidence="11" id="KW-0046">Antibiotic resistance</keyword>
<evidence type="ECO:0000256" key="1">
    <source>
        <dbReference type="ARBA" id="ARBA00004651"/>
    </source>
</evidence>
<protein>
    <recommendedName>
        <fullName evidence="4">Undecaprenyl-diphosphatase</fullName>
        <ecNumber evidence="3">3.6.1.27</ecNumber>
    </recommendedName>
    <alternativeName>
        <fullName evidence="13">Bacitracin resistance protein</fullName>
    </alternativeName>
    <alternativeName>
        <fullName evidence="12">Undecaprenyl pyrophosphate phosphatase</fullName>
    </alternativeName>
</protein>
<feature type="transmembrane region" description="Helical" evidence="15">
    <location>
        <begin position="14"/>
        <end position="34"/>
    </location>
</feature>
<evidence type="ECO:0000256" key="12">
    <source>
        <dbReference type="ARBA" id="ARBA00032707"/>
    </source>
</evidence>
<reference evidence="16 17" key="1">
    <citation type="submission" date="2013-02" db="EMBL/GenBank/DDBJ databases">
        <title>The Genome Sequence of Acinetobacter parvus CIP 108168.</title>
        <authorList>
            <consortium name="The Broad Institute Genome Sequencing Platform"/>
            <consortium name="The Broad Institute Genome Sequencing Center for Infectious Disease"/>
            <person name="Cerqueira G."/>
            <person name="Feldgarden M."/>
            <person name="Courvalin P."/>
            <person name="Perichon B."/>
            <person name="Grillot-Courvalin C."/>
            <person name="Clermont D."/>
            <person name="Rocha E."/>
            <person name="Yoon E.-J."/>
            <person name="Nemec A."/>
            <person name="Walker B."/>
            <person name="Young S.K."/>
            <person name="Zeng Q."/>
            <person name="Gargeya S."/>
            <person name="Fitzgerald M."/>
            <person name="Haas B."/>
            <person name="Abouelleil A."/>
            <person name="Alvarado L."/>
            <person name="Arachchi H.M."/>
            <person name="Berlin A.M."/>
            <person name="Chapman S.B."/>
            <person name="Dewar J."/>
            <person name="Goldberg J."/>
            <person name="Griggs A."/>
            <person name="Gujja S."/>
            <person name="Hansen M."/>
            <person name="Howarth C."/>
            <person name="Imamovic A."/>
            <person name="Larimer J."/>
            <person name="McCowan C."/>
            <person name="Murphy C."/>
            <person name="Neiman D."/>
            <person name="Pearson M."/>
            <person name="Priest M."/>
            <person name="Roberts A."/>
            <person name="Saif S."/>
            <person name="Shea T."/>
            <person name="Sisk P."/>
            <person name="Sykes S."/>
            <person name="Wortman J."/>
            <person name="Nusbaum C."/>
            <person name="Birren B."/>
        </authorList>
    </citation>
    <scope>NUCLEOTIDE SEQUENCE [LARGE SCALE GENOMIC DNA]</scope>
    <source>
        <strain evidence="16 17">CIP 108168</strain>
    </source>
</reference>
<comment type="subcellular location">
    <subcellularLocation>
        <location evidence="1">Cell membrane</location>
        <topology evidence="1">Multi-pass membrane protein</topology>
    </subcellularLocation>
</comment>
<evidence type="ECO:0000256" key="2">
    <source>
        <dbReference type="ARBA" id="ARBA00010621"/>
    </source>
</evidence>
<organism evidence="16 17">
    <name type="scientific">Acinetobacter parvus DSM 16617 = CIP 108168</name>
    <dbReference type="NCBI Taxonomy" id="981333"/>
    <lineage>
        <taxon>Bacteria</taxon>
        <taxon>Pseudomonadati</taxon>
        <taxon>Pseudomonadota</taxon>
        <taxon>Gammaproteobacteria</taxon>
        <taxon>Moraxellales</taxon>
        <taxon>Moraxellaceae</taxon>
        <taxon>Acinetobacter</taxon>
    </lineage>
</organism>
<comment type="catalytic activity">
    <reaction evidence="14">
        <text>di-trans,octa-cis-undecaprenyl diphosphate + H2O = di-trans,octa-cis-undecaprenyl phosphate + phosphate + H(+)</text>
        <dbReference type="Rhea" id="RHEA:28094"/>
        <dbReference type="ChEBI" id="CHEBI:15377"/>
        <dbReference type="ChEBI" id="CHEBI:15378"/>
        <dbReference type="ChEBI" id="CHEBI:43474"/>
        <dbReference type="ChEBI" id="CHEBI:58405"/>
        <dbReference type="ChEBI" id="CHEBI:60392"/>
        <dbReference type="EC" id="3.6.1.27"/>
    </reaction>
</comment>
<evidence type="ECO:0000256" key="11">
    <source>
        <dbReference type="ARBA" id="ARBA00023251"/>
    </source>
</evidence>
<dbReference type="HOGENOM" id="CLU_2566090_0_0_6"/>